<accession>A0ABM9S8Z0</accession>
<organism evidence="1 2">
    <name type="scientific">Yersinia enterocolitica</name>
    <dbReference type="NCBI Taxonomy" id="630"/>
    <lineage>
        <taxon>Bacteria</taxon>
        <taxon>Pseudomonadati</taxon>
        <taxon>Pseudomonadota</taxon>
        <taxon>Gammaproteobacteria</taxon>
        <taxon>Enterobacterales</taxon>
        <taxon>Yersiniaceae</taxon>
        <taxon>Yersinia</taxon>
    </lineage>
</organism>
<evidence type="ECO:0000313" key="1">
    <source>
        <dbReference type="EMBL" id="CNE48231.1"/>
    </source>
</evidence>
<sequence>MVFDCMPDTNPFLGKNGALGAKLILVEVIVVCP</sequence>
<comment type="caution">
    <text evidence="1">The sequence shown here is derived from an EMBL/GenBank/DDBJ whole genome shotgun (WGS) entry which is preliminary data.</text>
</comment>
<dbReference type="Proteomes" id="UP000041601">
    <property type="component" value="Unassembled WGS sequence"/>
</dbReference>
<name>A0ABM9S8Z0_YEREN</name>
<keyword evidence="2" id="KW-1185">Reference proteome</keyword>
<gene>
    <name evidence="1" type="ORF">ERS137959_03892</name>
</gene>
<reference evidence="1 2" key="1">
    <citation type="submission" date="2015-03" db="EMBL/GenBank/DDBJ databases">
        <authorList>
            <consortium name="Pathogen Informatics"/>
            <person name="Murphy D."/>
        </authorList>
    </citation>
    <scope>NUCLEOTIDE SEQUENCE [LARGE SCALE GENOMIC DNA]</scope>
    <source>
        <strain evidence="1 2">IP05342</strain>
    </source>
</reference>
<evidence type="ECO:0000313" key="2">
    <source>
        <dbReference type="Proteomes" id="UP000041601"/>
    </source>
</evidence>
<proteinExistence type="predicted"/>
<protein>
    <submittedName>
        <fullName evidence="1">Uncharacterized protein</fullName>
    </submittedName>
</protein>
<dbReference type="EMBL" id="CPXJ01000061">
    <property type="protein sequence ID" value="CNE48231.1"/>
    <property type="molecule type" value="Genomic_DNA"/>
</dbReference>